<comment type="caution">
    <text evidence="2">The sequence shown here is derived from an EMBL/GenBank/DDBJ whole genome shotgun (WGS) entry which is preliminary data.</text>
</comment>
<dbReference type="EMBL" id="LGCL01000025">
    <property type="protein sequence ID" value="KPL76513.1"/>
    <property type="molecule type" value="Genomic_DNA"/>
</dbReference>
<dbReference type="Proteomes" id="UP000050417">
    <property type="component" value="Unassembled WGS sequence"/>
</dbReference>
<organism evidence="2 3">
    <name type="scientific">Ornatilinea apprima</name>
    <dbReference type="NCBI Taxonomy" id="1134406"/>
    <lineage>
        <taxon>Bacteria</taxon>
        <taxon>Bacillati</taxon>
        <taxon>Chloroflexota</taxon>
        <taxon>Anaerolineae</taxon>
        <taxon>Anaerolineales</taxon>
        <taxon>Anaerolineaceae</taxon>
        <taxon>Ornatilinea</taxon>
    </lineage>
</organism>
<dbReference type="AlphaFoldDB" id="A0A0P6XKG8"/>
<gene>
    <name evidence="2" type="ORF">ADN00_11110</name>
</gene>
<dbReference type="OrthoDB" id="137723at2"/>
<dbReference type="RefSeq" id="WP_075063083.1">
    <property type="nucleotide sequence ID" value="NZ_LGCL01000025.1"/>
</dbReference>
<evidence type="ECO:0008006" key="4">
    <source>
        <dbReference type="Google" id="ProtNLM"/>
    </source>
</evidence>
<keyword evidence="1" id="KW-0472">Membrane</keyword>
<dbReference type="Gene3D" id="1.25.40.10">
    <property type="entry name" value="Tetratricopeptide repeat domain"/>
    <property type="match status" value="1"/>
</dbReference>
<dbReference type="STRING" id="1134406.ADN00_11110"/>
<evidence type="ECO:0000313" key="3">
    <source>
        <dbReference type="Proteomes" id="UP000050417"/>
    </source>
</evidence>
<proteinExistence type="predicted"/>
<keyword evidence="1" id="KW-1133">Transmembrane helix</keyword>
<dbReference type="InterPro" id="IPR011990">
    <property type="entry name" value="TPR-like_helical_dom_sf"/>
</dbReference>
<feature type="transmembrane region" description="Helical" evidence="1">
    <location>
        <begin position="153"/>
        <end position="175"/>
    </location>
</feature>
<name>A0A0P6XKG8_9CHLR</name>
<keyword evidence="1" id="KW-0812">Transmembrane</keyword>
<evidence type="ECO:0000313" key="2">
    <source>
        <dbReference type="EMBL" id="KPL76513.1"/>
    </source>
</evidence>
<sequence>MENQEPQSQPIMEQVMELFYQGRRVDAQQLLARHLINAPQDAEAWFTMSKLVDDEDRRKQCLERALALQPDHAEAQWALTKMKPDQRPDEDPHQALENALRNEGAFSASAPVSMIEEETQAALPAEAGAAVPQDARRPTVEAWVYPPVKAGTFVLLGAGLLLSLGMAVAGGFLFFQQMQSGLAPGALSVLALPGGLLLAGLLLSVAALIALTRRGAKAAVFGRLNRSGKIASGQIADRWTEWEMEDVSDVYMVSYLFELQRRDGGKDAFWAKQQVSKKLWDRLPPRTPVKIRYLGDNPNVSRLEMHYKL</sequence>
<feature type="transmembrane region" description="Helical" evidence="1">
    <location>
        <begin position="187"/>
        <end position="211"/>
    </location>
</feature>
<evidence type="ECO:0000256" key="1">
    <source>
        <dbReference type="SAM" id="Phobius"/>
    </source>
</evidence>
<accession>A0A0P6XKG8</accession>
<reference evidence="2 3" key="1">
    <citation type="submission" date="2015-07" db="EMBL/GenBank/DDBJ databases">
        <title>Genome sequence of Ornatilinea apprima DSM 23815.</title>
        <authorList>
            <person name="Hemp J."/>
            <person name="Ward L.M."/>
            <person name="Pace L.A."/>
            <person name="Fischer W.W."/>
        </authorList>
    </citation>
    <scope>NUCLEOTIDE SEQUENCE [LARGE SCALE GENOMIC DNA]</scope>
    <source>
        <strain evidence="2 3">P3M-1</strain>
    </source>
</reference>
<keyword evidence="3" id="KW-1185">Reference proteome</keyword>
<protein>
    <recommendedName>
        <fullName evidence="4">Tetratricopeptide repeat protein</fullName>
    </recommendedName>
</protein>